<name>A0A937JXV3_9BACT</name>
<dbReference type="PROSITE" id="PS51257">
    <property type="entry name" value="PROKAR_LIPOPROTEIN"/>
    <property type="match status" value="1"/>
</dbReference>
<dbReference type="InterPro" id="IPR024278">
    <property type="entry name" value="DUF3823_N"/>
</dbReference>
<dbReference type="EMBL" id="JAESIY010000003">
    <property type="protein sequence ID" value="MBL3655838.1"/>
    <property type="molecule type" value="Genomic_DNA"/>
</dbReference>
<dbReference type="Pfam" id="PF12866">
    <property type="entry name" value="DUF3823"/>
    <property type="match status" value="1"/>
</dbReference>
<dbReference type="Pfam" id="PF18003">
    <property type="entry name" value="DUF3823_C"/>
    <property type="match status" value="1"/>
</dbReference>
<dbReference type="Gene3D" id="2.60.40.1120">
    <property type="entry name" value="Carboxypeptidase-like, regulatory domain"/>
    <property type="match status" value="1"/>
</dbReference>
<dbReference type="Gene3D" id="2.60.40.2060">
    <property type="match status" value="1"/>
</dbReference>
<dbReference type="AlphaFoldDB" id="A0A937JXV3"/>
<evidence type="ECO:0000259" key="2">
    <source>
        <dbReference type="Pfam" id="PF18003"/>
    </source>
</evidence>
<evidence type="ECO:0000313" key="4">
    <source>
        <dbReference type="Proteomes" id="UP000659388"/>
    </source>
</evidence>
<sequence length="229" mass="25581">MKKYYIYLMAIASSLMGCQYDNFEEPKAMLSGNVIYNGEKVGVDNKEVSRLELWQDGYDLDVSIPIYMAQDGSYSVSLFDGEYKMVRKSNGPWVSELSDTLYITVKGNTVYDVPVTPYFTISDEKYNVGANGAINASFSVNKIIDNAKLKEVKLFFGYNILIDNGANSNGDGDNGAFDVSTVDFIDLNQVTATIPEALRGEEYLFVRMGVKSSVSDEFYYTQVQKVSLK</sequence>
<keyword evidence="4" id="KW-1185">Reference proteome</keyword>
<dbReference type="RefSeq" id="WP_202243518.1">
    <property type="nucleotide sequence ID" value="NZ_JAESIY010000003.1"/>
</dbReference>
<dbReference type="InterPro" id="IPR041186">
    <property type="entry name" value="DUF3823_C"/>
</dbReference>
<feature type="domain" description="DUF3823" evidence="2">
    <location>
        <begin position="119"/>
        <end position="225"/>
    </location>
</feature>
<dbReference type="Proteomes" id="UP000659388">
    <property type="component" value="Unassembled WGS sequence"/>
</dbReference>
<evidence type="ECO:0000259" key="1">
    <source>
        <dbReference type="Pfam" id="PF12866"/>
    </source>
</evidence>
<evidence type="ECO:0000313" key="3">
    <source>
        <dbReference type="EMBL" id="MBL3655838.1"/>
    </source>
</evidence>
<accession>A0A937JXV3</accession>
<gene>
    <name evidence="3" type="ORF">JL102_06835</name>
</gene>
<comment type="caution">
    <text evidence="3">The sequence shown here is derived from an EMBL/GenBank/DDBJ whole genome shotgun (WGS) entry which is preliminary data.</text>
</comment>
<protein>
    <submittedName>
        <fullName evidence="3">DUF3823 domain-containing protein</fullName>
    </submittedName>
</protein>
<feature type="domain" description="DUF3823" evidence="1">
    <location>
        <begin position="29"/>
        <end position="116"/>
    </location>
</feature>
<proteinExistence type="predicted"/>
<organism evidence="3 4">
    <name type="scientific">Fulvivirga sediminis</name>
    <dbReference type="NCBI Taxonomy" id="2803949"/>
    <lineage>
        <taxon>Bacteria</taxon>
        <taxon>Pseudomonadati</taxon>
        <taxon>Bacteroidota</taxon>
        <taxon>Cytophagia</taxon>
        <taxon>Cytophagales</taxon>
        <taxon>Fulvivirgaceae</taxon>
        <taxon>Fulvivirga</taxon>
    </lineage>
</organism>
<reference evidence="3" key="1">
    <citation type="submission" date="2021-01" db="EMBL/GenBank/DDBJ databases">
        <title>Fulvivirga kasyanovii gen. nov., sp nov., a novel member of the phylum Bacteroidetes isolated from seawater in a mussel farm.</title>
        <authorList>
            <person name="Zhao L.-H."/>
            <person name="Wang Z.-J."/>
        </authorList>
    </citation>
    <scope>NUCLEOTIDE SEQUENCE</scope>
    <source>
        <strain evidence="3">2943</strain>
    </source>
</reference>